<accession>A0A7R9FFT4</accession>
<sequence length="127" mass="14073">MWVIRPRRSQANLLVVYFITSNMAGSLEQNNDNSKLIWSSIGSLSLGAVTSHSELGTSHSEFGTTHSELGPIQTEIGMNHTETGYEVYTSSEPNLTDLNHSSRSRESVTLPVARTDYMAIPRLLGRY</sequence>
<name>A0A7R9FFT4_9NEOP</name>
<reference evidence="1" key="1">
    <citation type="submission" date="2020-11" db="EMBL/GenBank/DDBJ databases">
        <authorList>
            <person name="Tran Van P."/>
        </authorList>
    </citation>
    <scope>NUCLEOTIDE SEQUENCE</scope>
</reference>
<dbReference type="EMBL" id="OD598824">
    <property type="protein sequence ID" value="CAD7451598.1"/>
    <property type="molecule type" value="Genomic_DNA"/>
</dbReference>
<gene>
    <name evidence="1" type="ORF">TBIB3V08_LOCUS13866</name>
</gene>
<organism evidence="1">
    <name type="scientific">Timema bartmani</name>
    <dbReference type="NCBI Taxonomy" id="61472"/>
    <lineage>
        <taxon>Eukaryota</taxon>
        <taxon>Metazoa</taxon>
        <taxon>Ecdysozoa</taxon>
        <taxon>Arthropoda</taxon>
        <taxon>Hexapoda</taxon>
        <taxon>Insecta</taxon>
        <taxon>Pterygota</taxon>
        <taxon>Neoptera</taxon>
        <taxon>Polyneoptera</taxon>
        <taxon>Phasmatodea</taxon>
        <taxon>Timematodea</taxon>
        <taxon>Timematoidea</taxon>
        <taxon>Timematidae</taxon>
        <taxon>Timema</taxon>
    </lineage>
</organism>
<evidence type="ECO:0000313" key="1">
    <source>
        <dbReference type="EMBL" id="CAD7451598.1"/>
    </source>
</evidence>
<protein>
    <submittedName>
        <fullName evidence="1">Uncharacterized protein</fullName>
    </submittedName>
</protein>
<dbReference type="AlphaFoldDB" id="A0A7R9FFT4"/>
<proteinExistence type="predicted"/>